<proteinExistence type="predicted"/>
<reference evidence="2" key="1">
    <citation type="journal article" date="2020" name="Appl. Environ. Microbiol.">
        <title>Diazotrophic Anaeromyxobacter Isolates from Soils.</title>
        <authorList>
            <person name="Masuda Y."/>
            <person name="Yamanaka H."/>
            <person name="Xu Z.X."/>
            <person name="Shiratori Y."/>
            <person name="Aono T."/>
            <person name="Amachi S."/>
            <person name="Senoo K."/>
            <person name="Itoh H."/>
        </authorList>
    </citation>
    <scope>NUCLEOTIDE SEQUENCE [LARGE SCALE GENOMIC DNA]</scope>
    <source>
        <strain evidence="2">R267</strain>
    </source>
</reference>
<dbReference type="InterPro" id="IPR029063">
    <property type="entry name" value="SAM-dependent_MTases_sf"/>
</dbReference>
<accession>A0A7I9VHC2</accession>
<organism evidence="1 2">
    <name type="scientific">Anaeromyxobacter diazotrophicus</name>
    <dbReference type="NCBI Taxonomy" id="2590199"/>
    <lineage>
        <taxon>Bacteria</taxon>
        <taxon>Pseudomonadati</taxon>
        <taxon>Myxococcota</taxon>
        <taxon>Myxococcia</taxon>
        <taxon>Myxococcales</taxon>
        <taxon>Cystobacterineae</taxon>
        <taxon>Anaeromyxobacteraceae</taxon>
        <taxon>Anaeromyxobacter</taxon>
    </lineage>
</organism>
<dbReference type="AlphaFoldDB" id="A0A7I9VHC2"/>
<evidence type="ECO:0000313" key="1">
    <source>
        <dbReference type="EMBL" id="GEJ55649.1"/>
    </source>
</evidence>
<dbReference type="Proteomes" id="UP000503640">
    <property type="component" value="Unassembled WGS sequence"/>
</dbReference>
<dbReference type="SUPFAM" id="SSF53335">
    <property type="entry name" value="S-adenosyl-L-methionine-dependent methyltransferases"/>
    <property type="match status" value="1"/>
</dbReference>
<sequence length="214" mass="24133">MRSVIPFLEYYLRPVPGFGLVQPVLDALQLRRWNLHLEPTPPRAVKADLVLRFASPRRQAFVETGTFYGDLLQLVRDRFEVLHSIELSPGLARRAARRFASEPRIHVHQGDSGELLGPLLRELARPAVLWLDGHYSGPLTARGATDTPLLREIDSALRYGTPEDVLLADDARLLGTDPAYPTLDDVRALVRARRGDWDVTVECDVLKAARRDDR</sequence>
<gene>
    <name evidence="1" type="ORF">AMYX_03900</name>
</gene>
<evidence type="ECO:0008006" key="3">
    <source>
        <dbReference type="Google" id="ProtNLM"/>
    </source>
</evidence>
<dbReference type="RefSeq" id="WP_176062434.1">
    <property type="nucleotide sequence ID" value="NZ_BJTG01000001.1"/>
</dbReference>
<dbReference type="Gene3D" id="3.40.50.150">
    <property type="entry name" value="Vaccinia Virus protein VP39"/>
    <property type="match status" value="1"/>
</dbReference>
<evidence type="ECO:0000313" key="2">
    <source>
        <dbReference type="Proteomes" id="UP000503640"/>
    </source>
</evidence>
<name>A0A7I9VHC2_9BACT</name>
<comment type="caution">
    <text evidence="1">The sequence shown here is derived from an EMBL/GenBank/DDBJ whole genome shotgun (WGS) entry which is preliminary data.</text>
</comment>
<protein>
    <recommendedName>
        <fullName evidence="3">Class I SAM-dependent methyltransferase</fullName>
    </recommendedName>
</protein>
<keyword evidence="2" id="KW-1185">Reference proteome</keyword>
<dbReference type="EMBL" id="BJTG01000001">
    <property type="protein sequence ID" value="GEJ55649.1"/>
    <property type="molecule type" value="Genomic_DNA"/>
</dbReference>